<proteinExistence type="predicted"/>
<dbReference type="InterPro" id="IPR018247">
    <property type="entry name" value="EF_Hand_1_Ca_BS"/>
</dbReference>
<dbReference type="InterPro" id="IPR011992">
    <property type="entry name" value="EF-hand-dom_pair"/>
</dbReference>
<dbReference type="Gene3D" id="1.10.238.10">
    <property type="entry name" value="EF-hand"/>
    <property type="match status" value="1"/>
</dbReference>
<evidence type="ECO:0000256" key="1">
    <source>
        <dbReference type="SAM" id="MobiDB-lite"/>
    </source>
</evidence>
<dbReference type="RefSeq" id="WP_376848563.1">
    <property type="nucleotide sequence ID" value="NZ_JBHSMF010000002.1"/>
</dbReference>
<dbReference type="Pfam" id="PF13202">
    <property type="entry name" value="EF-hand_5"/>
    <property type="match status" value="2"/>
</dbReference>
<feature type="chain" id="PRO_5047304120" description="EF-hand domain-containing protein" evidence="2">
    <location>
        <begin position="24"/>
        <end position="205"/>
    </location>
</feature>
<feature type="signal peptide" evidence="2">
    <location>
        <begin position="1"/>
        <end position="23"/>
    </location>
</feature>
<accession>A0ABW0NC24</accession>
<feature type="domain" description="EF-hand" evidence="3">
    <location>
        <begin position="175"/>
        <end position="205"/>
    </location>
</feature>
<keyword evidence="2" id="KW-0732">Signal</keyword>
<name>A0ABW0NC24_9BURK</name>
<dbReference type="InterPro" id="IPR002048">
    <property type="entry name" value="EF_hand_dom"/>
</dbReference>
<evidence type="ECO:0000259" key="3">
    <source>
        <dbReference type="PROSITE" id="PS50222"/>
    </source>
</evidence>
<evidence type="ECO:0000313" key="4">
    <source>
        <dbReference type="EMBL" id="MFC5496547.1"/>
    </source>
</evidence>
<protein>
    <recommendedName>
        <fullName evidence="3">EF-hand domain-containing protein</fullName>
    </recommendedName>
</protein>
<dbReference type="PROSITE" id="PS00018">
    <property type="entry name" value="EF_HAND_1"/>
    <property type="match status" value="1"/>
</dbReference>
<evidence type="ECO:0000256" key="2">
    <source>
        <dbReference type="SAM" id="SignalP"/>
    </source>
</evidence>
<keyword evidence="5" id="KW-1185">Reference proteome</keyword>
<comment type="caution">
    <text evidence="4">The sequence shown here is derived from an EMBL/GenBank/DDBJ whole genome shotgun (WGS) entry which is preliminary data.</text>
</comment>
<organism evidence="4 5">
    <name type="scientific">Caenimonas terrae</name>
    <dbReference type="NCBI Taxonomy" id="696074"/>
    <lineage>
        <taxon>Bacteria</taxon>
        <taxon>Pseudomonadati</taxon>
        <taxon>Pseudomonadota</taxon>
        <taxon>Betaproteobacteria</taxon>
        <taxon>Burkholderiales</taxon>
        <taxon>Comamonadaceae</taxon>
        <taxon>Caenimonas</taxon>
    </lineage>
</organism>
<evidence type="ECO:0000313" key="5">
    <source>
        <dbReference type="Proteomes" id="UP001596037"/>
    </source>
</evidence>
<feature type="compositionally biased region" description="Pro residues" evidence="1">
    <location>
        <begin position="35"/>
        <end position="49"/>
    </location>
</feature>
<dbReference type="PROSITE" id="PS50222">
    <property type="entry name" value="EF_HAND_2"/>
    <property type="match status" value="1"/>
</dbReference>
<dbReference type="EMBL" id="JBHSMF010000002">
    <property type="protein sequence ID" value="MFC5496547.1"/>
    <property type="molecule type" value="Genomic_DNA"/>
</dbReference>
<feature type="compositionally biased region" description="Low complexity" evidence="1">
    <location>
        <begin position="73"/>
        <end position="95"/>
    </location>
</feature>
<gene>
    <name evidence="4" type="ORF">ACFPOE_03295</name>
</gene>
<dbReference type="Proteomes" id="UP001596037">
    <property type="component" value="Unassembled WGS sequence"/>
</dbReference>
<feature type="region of interest" description="Disordered" evidence="1">
    <location>
        <begin position="29"/>
        <end position="95"/>
    </location>
</feature>
<sequence>MNVRPHSHLLAVAILLLAGTAHAQANRSVVQVPPRAAPPAGTPITPGPALPSAAGLPSPSPFPAGIPSLPTVTAPSIAGTTPSAATTPATATVTPPLDGTVLMPASAIGSTGTAVNNAVNNAVSNPTAVMGAGGGPNAPQLVPSGPGPYTALQLSESFLRADANRDGELTRAEFQHLTIAPASFDEMDRDHNGVVTRSEYEDASR</sequence>
<dbReference type="SUPFAM" id="SSF47473">
    <property type="entry name" value="EF-hand"/>
    <property type="match status" value="1"/>
</dbReference>
<reference evidence="5" key="1">
    <citation type="journal article" date="2019" name="Int. J. Syst. Evol. Microbiol.">
        <title>The Global Catalogue of Microorganisms (GCM) 10K type strain sequencing project: providing services to taxonomists for standard genome sequencing and annotation.</title>
        <authorList>
            <consortium name="The Broad Institute Genomics Platform"/>
            <consortium name="The Broad Institute Genome Sequencing Center for Infectious Disease"/>
            <person name="Wu L."/>
            <person name="Ma J."/>
        </authorList>
    </citation>
    <scope>NUCLEOTIDE SEQUENCE [LARGE SCALE GENOMIC DNA]</scope>
    <source>
        <strain evidence="5">CCUG 57401</strain>
    </source>
</reference>